<keyword evidence="2" id="KW-1185">Reference proteome</keyword>
<dbReference type="KEGG" id="har:HEAR2276"/>
<dbReference type="STRING" id="204773.HEAR2276"/>
<evidence type="ECO:0000313" key="1">
    <source>
        <dbReference type="EMBL" id="CAL62409.1"/>
    </source>
</evidence>
<accession>A4G7C2</accession>
<dbReference type="Proteomes" id="UP000006697">
    <property type="component" value="Chromosome"/>
</dbReference>
<evidence type="ECO:0000313" key="2">
    <source>
        <dbReference type="Proteomes" id="UP000006697"/>
    </source>
</evidence>
<dbReference type="EMBL" id="CU207211">
    <property type="protein sequence ID" value="CAL62409.1"/>
    <property type="molecule type" value="Genomic_DNA"/>
</dbReference>
<name>A4G7C2_HERAR</name>
<dbReference type="AlphaFoldDB" id="A4G7C2"/>
<organism evidence="1 2">
    <name type="scientific">Herminiimonas arsenicoxydans</name>
    <dbReference type="NCBI Taxonomy" id="204773"/>
    <lineage>
        <taxon>Bacteria</taxon>
        <taxon>Pseudomonadati</taxon>
        <taxon>Pseudomonadota</taxon>
        <taxon>Betaproteobacteria</taxon>
        <taxon>Burkholderiales</taxon>
        <taxon>Oxalobacteraceae</taxon>
        <taxon>Herminiimonas</taxon>
    </lineage>
</organism>
<gene>
    <name evidence="1" type="ordered locus">HEAR2276</name>
</gene>
<dbReference type="OrthoDB" id="677167at28216"/>
<protein>
    <submittedName>
        <fullName evidence="1">Uncharacterized protein</fullName>
    </submittedName>
</protein>
<dbReference type="HOGENOM" id="CLU_2246253_0_0_4"/>
<sequence>MITINENLIKKPTPAQKQAALEAMIQQRLDTFARSVNFDNLASACLTGLQPVGTYRQAEGAAFIKLRYETWQKAAEIRDAFRAGGPEPTWAEVEAQLPVYPITP</sequence>
<proteinExistence type="predicted"/>
<reference evidence="1 2" key="1">
    <citation type="journal article" date="2007" name="PLoS Genet.">
        <title>A tale of two oxidation states: bacterial colonization of arsenic-rich environments.</title>
        <authorList>
            <person name="Muller D."/>
            <person name="Medigue C."/>
            <person name="Koechler S."/>
            <person name="Barbe V."/>
            <person name="Barakat M."/>
            <person name="Talla E."/>
            <person name="Bonnefoy V."/>
            <person name="Krin E."/>
            <person name="Arsene-Ploetze F."/>
            <person name="Carapito C."/>
            <person name="Chandler M."/>
            <person name="Cournoyer B."/>
            <person name="Cruveiller S."/>
            <person name="Dossat C."/>
            <person name="Duval S."/>
            <person name="Heymann M."/>
            <person name="Leize E."/>
            <person name="Lieutaud A."/>
            <person name="Lievremont D."/>
            <person name="Makita Y."/>
            <person name="Mangenot S."/>
            <person name="Nitschke W."/>
            <person name="Ortet P."/>
            <person name="Perdrial N."/>
            <person name="Schoepp B."/>
            <person name="Siguier N."/>
            <person name="Simeonova D.D."/>
            <person name="Rouy Z."/>
            <person name="Segurens B."/>
            <person name="Turlin E."/>
            <person name="Vallenet D."/>
            <person name="Van Dorsselaer A."/>
            <person name="Weiss S."/>
            <person name="Weissenbach J."/>
            <person name="Lett M.C."/>
            <person name="Danchin A."/>
            <person name="Bertin P.N."/>
        </authorList>
    </citation>
    <scope>NUCLEOTIDE SEQUENCE [LARGE SCALE GENOMIC DNA]</scope>
    <source>
        <strain evidence="2">ULPAs1</strain>
    </source>
</reference>